<reference evidence="1" key="1">
    <citation type="journal article" date="2020" name="Stud. Mycol.">
        <title>101 Dothideomycetes genomes: a test case for predicting lifestyles and emergence of pathogens.</title>
        <authorList>
            <person name="Haridas S."/>
            <person name="Albert R."/>
            <person name="Binder M."/>
            <person name="Bloem J."/>
            <person name="Labutti K."/>
            <person name="Salamov A."/>
            <person name="Andreopoulos B."/>
            <person name="Baker S."/>
            <person name="Barry K."/>
            <person name="Bills G."/>
            <person name="Bluhm B."/>
            <person name="Cannon C."/>
            <person name="Castanera R."/>
            <person name="Culley D."/>
            <person name="Daum C."/>
            <person name="Ezra D."/>
            <person name="Gonzalez J."/>
            <person name="Henrissat B."/>
            <person name="Kuo A."/>
            <person name="Liang C."/>
            <person name="Lipzen A."/>
            <person name="Lutzoni F."/>
            <person name="Magnuson J."/>
            <person name="Mondo S."/>
            <person name="Nolan M."/>
            <person name="Ohm R."/>
            <person name="Pangilinan J."/>
            <person name="Park H.-J."/>
            <person name="Ramirez L."/>
            <person name="Alfaro M."/>
            <person name="Sun H."/>
            <person name="Tritt A."/>
            <person name="Yoshinaga Y."/>
            <person name="Zwiers L.-H."/>
            <person name="Turgeon B."/>
            <person name="Goodwin S."/>
            <person name="Spatafora J."/>
            <person name="Crous P."/>
            <person name="Grigoriev I."/>
        </authorList>
    </citation>
    <scope>NUCLEOTIDE SEQUENCE</scope>
    <source>
        <strain evidence="1">ATCC 16933</strain>
    </source>
</reference>
<evidence type="ECO:0000313" key="1">
    <source>
        <dbReference type="EMBL" id="KAF2455053.1"/>
    </source>
</evidence>
<evidence type="ECO:0000313" key="2">
    <source>
        <dbReference type="Proteomes" id="UP000799766"/>
    </source>
</evidence>
<accession>A0A6A6NUW0</accession>
<protein>
    <submittedName>
        <fullName evidence="1">Uncharacterized protein</fullName>
    </submittedName>
</protein>
<proteinExistence type="predicted"/>
<keyword evidence="2" id="KW-1185">Reference proteome</keyword>
<dbReference type="EMBL" id="MU001688">
    <property type="protein sequence ID" value="KAF2455053.1"/>
    <property type="molecule type" value="Genomic_DNA"/>
</dbReference>
<dbReference type="AlphaFoldDB" id="A0A6A6NUW0"/>
<dbReference type="Proteomes" id="UP000799766">
    <property type="component" value="Unassembled WGS sequence"/>
</dbReference>
<gene>
    <name evidence="1" type="ORF">BDY21DRAFT_351032</name>
</gene>
<organism evidence="1 2">
    <name type="scientific">Lineolata rhizophorae</name>
    <dbReference type="NCBI Taxonomy" id="578093"/>
    <lineage>
        <taxon>Eukaryota</taxon>
        <taxon>Fungi</taxon>
        <taxon>Dikarya</taxon>
        <taxon>Ascomycota</taxon>
        <taxon>Pezizomycotina</taxon>
        <taxon>Dothideomycetes</taxon>
        <taxon>Dothideomycetes incertae sedis</taxon>
        <taxon>Lineolatales</taxon>
        <taxon>Lineolataceae</taxon>
        <taxon>Lineolata</taxon>
    </lineage>
</organism>
<name>A0A6A6NUW0_9PEZI</name>
<sequence length="73" mass="8347">MDLVLFRFLLVAAGAELVLGFGYIRGGGGRWTGRARLRSMWQWERQWPGGMARPKSLYFIFFFSSSSSLLRLA</sequence>